<dbReference type="InterPro" id="IPR027417">
    <property type="entry name" value="P-loop_NTPase"/>
</dbReference>
<dbReference type="Gene3D" id="3.40.50.300">
    <property type="entry name" value="P-loop containing nucleotide triphosphate hydrolases"/>
    <property type="match status" value="1"/>
</dbReference>
<name>A0A6C0BPY6_9ZZZZ</name>
<dbReference type="AlphaFoldDB" id="A0A6C0BPY6"/>
<reference evidence="1" key="1">
    <citation type="journal article" date="2020" name="Nature">
        <title>Giant virus diversity and host interactions through global metagenomics.</title>
        <authorList>
            <person name="Schulz F."/>
            <person name="Roux S."/>
            <person name="Paez-Espino D."/>
            <person name="Jungbluth S."/>
            <person name="Walsh D.A."/>
            <person name="Denef V.J."/>
            <person name="McMahon K.D."/>
            <person name="Konstantinidis K.T."/>
            <person name="Eloe-Fadrosh E.A."/>
            <person name="Kyrpides N.C."/>
            <person name="Woyke T."/>
        </authorList>
    </citation>
    <scope>NUCLEOTIDE SEQUENCE</scope>
    <source>
        <strain evidence="1">GVMAG-M-3300018080-19</strain>
    </source>
</reference>
<protein>
    <submittedName>
        <fullName evidence="1">Uncharacterized protein</fullName>
    </submittedName>
</protein>
<sequence>MILALGHKQRVGKDTCADYLVRQHGAYKFSFADALKEQAKVLYPHLTHNQLYGEAKDQPDPLLEGKTPRQILVLLGSATRQALGPNIYLQRLRHLVQEGKHSLIVVSDLRTQIEFKYIESLPTGFNIRIQRPSVAQSSARIENELNNADWDYEIENTGGFRYLFEQVNMAYQVFHNHITQ</sequence>
<accession>A0A6C0BPY6</accession>
<organism evidence="1">
    <name type="scientific">viral metagenome</name>
    <dbReference type="NCBI Taxonomy" id="1070528"/>
    <lineage>
        <taxon>unclassified sequences</taxon>
        <taxon>metagenomes</taxon>
        <taxon>organismal metagenomes</taxon>
    </lineage>
</organism>
<proteinExistence type="predicted"/>
<evidence type="ECO:0000313" key="1">
    <source>
        <dbReference type="EMBL" id="QHS93841.1"/>
    </source>
</evidence>
<dbReference type="EMBL" id="MN739210">
    <property type="protein sequence ID" value="QHS93841.1"/>
    <property type="molecule type" value="Genomic_DNA"/>
</dbReference>